<evidence type="ECO:0000313" key="2">
    <source>
        <dbReference type="EMBL" id="GAB66282.1"/>
    </source>
</evidence>
<feature type="coiled-coil region" evidence="1">
    <location>
        <begin position="31"/>
        <end position="123"/>
    </location>
</feature>
<dbReference type="OMA" id="HRKCACA"/>
<organism evidence="2 3">
    <name type="scientific">Plasmodium cynomolgi (strain B)</name>
    <dbReference type="NCBI Taxonomy" id="1120755"/>
    <lineage>
        <taxon>Eukaryota</taxon>
        <taxon>Sar</taxon>
        <taxon>Alveolata</taxon>
        <taxon>Apicomplexa</taxon>
        <taxon>Aconoidasida</taxon>
        <taxon>Haemosporida</taxon>
        <taxon>Plasmodiidae</taxon>
        <taxon>Plasmodium</taxon>
        <taxon>Plasmodium (Plasmodium)</taxon>
    </lineage>
</organism>
<evidence type="ECO:0000313" key="3">
    <source>
        <dbReference type="Proteomes" id="UP000006319"/>
    </source>
</evidence>
<dbReference type="OrthoDB" id="383683at2759"/>
<name>K6VAQ8_PLACD</name>
<dbReference type="RefSeq" id="XP_004222229.1">
    <property type="nucleotide sequence ID" value="XM_004222181.1"/>
</dbReference>
<dbReference type="AlphaFoldDB" id="K6VAQ8"/>
<proteinExistence type="predicted"/>
<dbReference type="eggNOG" id="ENOG502QXM2">
    <property type="taxonomic scope" value="Eukaryota"/>
</dbReference>
<dbReference type="GeneID" id="14692634"/>
<gene>
    <name evidence="2" type="ORF">PCYB_084430</name>
</gene>
<sequence length="181" mass="21913">MNKEQHILFDSFPLTFLSEEVDYSNFKDEEEKNYREKISKMTEELKSLRMEITEKHSIRSMLEEKVAMLQNEEQIKQNNLKYVLNFCDKQMYERELGSFQNNLEQLRKQIQNSNCKIKLLIEKEFKVRKQLQLRYMKLYDLLNERVRYILSDYVKHRKCACAIFAYRQEGKDQARGGSAEQ</sequence>
<dbReference type="Proteomes" id="UP000006319">
    <property type="component" value="Chromosome 8"/>
</dbReference>
<dbReference type="KEGG" id="pcy:PCYB_084430"/>
<dbReference type="EMBL" id="DF157100">
    <property type="protein sequence ID" value="GAB66282.1"/>
    <property type="molecule type" value="Genomic_DNA"/>
</dbReference>
<keyword evidence="3" id="KW-1185">Reference proteome</keyword>
<accession>K6VAQ8</accession>
<evidence type="ECO:0000256" key="1">
    <source>
        <dbReference type="SAM" id="Coils"/>
    </source>
</evidence>
<reference evidence="2 3" key="1">
    <citation type="journal article" date="2012" name="Nat. Genet.">
        <title>Plasmodium cynomolgi genome sequences provide insight into Plasmodium vivax and the monkey malaria clade.</title>
        <authorList>
            <person name="Tachibana S."/>
            <person name="Sullivan S.A."/>
            <person name="Kawai S."/>
            <person name="Nakamura S."/>
            <person name="Kim H.R."/>
            <person name="Goto N."/>
            <person name="Arisue N."/>
            <person name="Palacpac N.M.Q."/>
            <person name="Honma H."/>
            <person name="Yagi M."/>
            <person name="Tougan T."/>
            <person name="Katakai Y."/>
            <person name="Kaneko O."/>
            <person name="Mita T."/>
            <person name="Kita K."/>
            <person name="Yasutomi Y."/>
            <person name="Sutton P.L."/>
            <person name="Shakhbatyan R."/>
            <person name="Horii T."/>
            <person name="Yasunaga T."/>
            <person name="Barnwell J.W."/>
            <person name="Escalante A.A."/>
            <person name="Carlton J.M."/>
            <person name="Tanabe K."/>
        </authorList>
    </citation>
    <scope>NUCLEOTIDE SEQUENCE [LARGE SCALE GENOMIC DNA]</scope>
    <source>
        <strain evidence="2 3">B</strain>
    </source>
</reference>
<dbReference type="PhylomeDB" id="K6VAQ8"/>
<dbReference type="VEuPathDB" id="PlasmoDB:PCYB_084430"/>
<protein>
    <submittedName>
        <fullName evidence="2">Uncharacterized protein</fullName>
    </submittedName>
</protein>
<keyword evidence="1" id="KW-0175">Coiled coil</keyword>